<dbReference type="OrthoDB" id="10494882at2759"/>
<dbReference type="Proteomes" id="UP000756921">
    <property type="component" value="Unassembled WGS sequence"/>
</dbReference>
<keyword evidence="1" id="KW-0812">Transmembrane</keyword>
<sequence>MPPSAPQPAADFHHYLEQPLCAALPKFTGLVARNRFEEDYERFAKYFNKNHGLVPKACRMRFEKTTKEERIPKRYDDYVRQEKEHCGREAGKTYLDDGYSNGGKGQKKYPNEALGNRGVVMLFVAQGLIVGGVMGCVWSQAMF</sequence>
<evidence type="ECO:0000256" key="1">
    <source>
        <dbReference type="SAM" id="Phobius"/>
    </source>
</evidence>
<reference evidence="2" key="1">
    <citation type="journal article" date="2020" name="Mol. Plant Microbe Interact.">
        <title>Genome Sequence of the Biocontrol Agent Coniothyrium minitans strain Conio (IMI 134523).</title>
        <authorList>
            <person name="Patel D."/>
            <person name="Shittu T.A."/>
            <person name="Baroncelli R."/>
            <person name="Muthumeenakshi S."/>
            <person name="Osborne T.H."/>
            <person name="Janganan T.K."/>
            <person name="Sreenivasaprasad S."/>
        </authorList>
    </citation>
    <scope>NUCLEOTIDE SEQUENCE</scope>
    <source>
        <strain evidence="2">Conio</strain>
    </source>
</reference>
<keyword evidence="1" id="KW-0472">Membrane</keyword>
<keyword evidence="3" id="KW-1185">Reference proteome</keyword>
<gene>
    <name evidence="2" type="ORF">PMIN01_09931</name>
</gene>
<comment type="caution">
    <text evidence="2">The sequence shown here is derived from an EMBL/GenBank/DDBJ whole genome shotgun (WGS) entry which is preliminary data.</text>
</comment>
<keyword evidence="1" id="KW-1133">Transmembrane helix</keyword>
<accession>A0A9P6GA72</accession>
<proteinExistence type="predicted"/>
<evidence type="ECO:0000313" key="2">
    <source>
        <dbReference type="EMBL" id="KAF9732002.1"/>
    </source>
</evidence>
<feature type="transmembrane region" description="Helical" evidence="1">
    <location>
        <begin position="118"/>
        <end position="141"/>
    </location>
</feature>
<dbReference type="EMBL" id="WJXW01000011">
    <property type="protein sequence ID" value="KAF9732002.1"/>
    <property type="molecule type" value="Genomic_DNA"/>
</dbReference>
<evidence type="ECO:0000313" key="3">
    <source>
        <dbReference type="Proteomes" id="UP000756921"/>
    </source>
</evidence>
<protein>
    <submittedName>
        <fullName evidence="2">Uncharacterized protein</fullName>
    </submittedName>
</protein>
<name>A0A9P6GA72_9PLEO</name>
<dbReference type="AlphaFoldDB" id="A0A9P6GA72"/>
<organism evidence="2 3">
    <name type="scientific">Paraphaeosphaeria minitans</name>
    <dbReference type="NCBI Taxonomy" id="565426"/>
    <lineage>
        <taxon>Eukaryota</taxon>
        <taxon>Fungi</taxon>
        <taxon>Dikarya</taxon>
        <taxon>Ascomycota</taxon>
        <taxon>Pezizomycotina</taxon>
        <taxon>Dothideomycetes</taxon>
        <taxon>Pleosporomycetidae</taxon>
        <taxon>Pleosporales</taxon>
        <taxon>Massarineae</taxon>
        <taxon>Didymosphaeriaceae</taxon>
        <taxon>Paraphaeosphaeria</taxon>
    </lineage>
</organism>